<feature type="domain" description="Serine aminopeptidase S33" evidence="1">
    <location>
        <begin position="30"/>
        <end position="255"/>
    </location>
</feature>
<dbReference type="PANTHER" id="PTHR11614">
    <property type="entry name" value="PHOSPHOLIPASE-RELATED"/>
    <property type="match status" value="1"/>
</dbReference>
<name>A0ABN2FF03_9ACTN</name>
<accession>A0ABN2FF03</accession>
<dbReference type="GO" id="GO:0016787">
    <property type="term" value="F:hydrolase activity"/>
    <property type="evidence" value="ECO:0007669"/>
    <property type="project" value="UniProtKB-KW"/>
</dbReference>
<dbReference type="InterPro" id="IPR000073">
    <property type="entry name" value="AB_hydrolase_1"/>
</dbReference>
<reference evidence="3" key="1">
    <citation type="journal article" date="2019" name="Int. J. Syst. Evol. Microbiol.">
        <title>The Global Catalogue of Microorganisms (GCM) 10K type strain sequencing project: providing services to taxonomists for standard genome sequencing and annotation.</title>
        <authorList>
            <consortium name="The Broad Institute Genomics Platform"/>
            <consortium name="The Broad Institute Genome Sequencing Center for Infectious Disease"/>
            <person name="Wu L."/>
            <person name="Ma J."/>
        </authorList>
    </citation>
    <scope>NUCLEOTIDE SEQUENCE [LARGE SCALE GENOMIC DNA]</scope>
    <source>
        <strain evidence="3">JCM 14306</strain>
    </source>
</reference>
<sequence>MIGLMTTETNFTLEGTTGALNVRTWSGAAPAYAVLLAHGIAEHGGRYDHVAQRLVEDGAVVYAGDHLGHGESAGERMEIKDVDLMVHDLHVVANRVRADHPGLPLALIGHSLGGIISTRFAQLYPGELAALVLTGPVVGGNPAFEALLAMDPMPIVPIDPAMLSRDPATGEAYLADPLVYHGPLTRQTLTAIFASVDVIAAGPSLGDLPTLWLHGENDPLAPYDVTAKAFEHLAGTAFEQKKYDGAMHEILNETNKDEVIGDILTFLRSSVRPR</sequence>
<evidence type="ECO:0000313" key="2">
    <source>
        <dbReference type="EMBL" id="GAA1643918.1"/>
    </source>
</evidence>
<keyword evidence="2" id="KW-0378">Hydrolase</keyword>
<evidence type="ECO:0000259" key="1">
    <source>
        <dbReference type="Pfam" id="PF12146"/>
    </source>
</evidence>
<dbReference type="Proteomes" id="UP001501319">
    <property type="component" value="Unassembled WGS sequence"/>
</dbReference>
<comment type="caution">
    <text evidence="2">The sequence shown here is derived from an EMBL/GenBank/DDBJ whole genome shotgun (WGS) entry which is preliminary data.</text>
</comment>
<dbReference type="InterPro" id="IPR029058">
    <property type="entry name" value="AB_hydrolase_fold"/>
</dbReference>
<dbReference type="EMBL" id="BAAANE010000007">
    <property type="protein sequence ID" value="GAA1643918.1"/>
    <property type="molecule type" value="Genomic_DNA"/>
</dbReference>
<proteinExistence type="predicted"/>
<dbReference type="InterPro" id="IPR051044">
    <property type="entry name" value="MAG_DAG_Lipase"/>
</dbReference>
<dbReference type="SUPFAM" id="SSF53474">
    <property type="entry name" value="alpha/beta-Hydrolases"/>
    <property type="match status" value="1"/>
</dbReference>
<organism evidence="2 3">
    <name type="scientific">Kribbella alba</name>
    <dbReference type="NCBI Taxonomy" id="190197"/>
    <lineage>
        <taxon>Bacteria</taxon>
        <taxon>Bacillati</taxon>
        <taxon>Actinomycetota</taxon>
        <taxon>Actinomycetes</taxon>
        <taxon>Propionibacteriales</taxon>
        <taxon>Kribbellaceae</taxon>
        <taxon>Kribbella</taxon>
    </lineage>
</organism>
<protein>
    <submittedName>
        <fullName evidence="2">Alpha/beta hydrolase</fullName>
    </submittedName>
</protein>
<dbReference type="InterPro" id="IPR022742">
    <property type="entry name" value="Hydrolase_4"/>
</dbReference>
<dbReference type="Gene3D" id="3.40.50.1820">
    <property type="entry name" value="alpha/beta hydrolase"/>
    <property type="match status" value="1"/>
</dbReference>
<dbReference type="PRINTS" id="PR00111">
    <property type="entry name" value="ABHYDROLASE"/>
</dbReference>
<evidence type="ECO:0000313" key="3">
    <source>
        <dbReference type="Proteomes" id="UP001501319"/>
    </source>
</evidence>
<keyword evidence="3" id="KW-1185">Reference proteome</keyword>
<dbReference type="Pfam" id="PF12146">
    <property type="entry name" value="Hydrolase_4"/>
    <property type="match status" value="1"/>
</dbReference>
<gene>
    <name evidence="2" type="ORF">GCM10009744_37940</name>
</gene>